<evidence type="ECO:0000256" key="2">
    <source>
        <dbReference type="ARBA" id="ARBA00022741"/>
    </source>
</evidence>
<dbReference type="PANTHER" id="PTHR10218:SF360">
    <property type="entry name" value="GUANINE NUCLEOTIDE-BINDING PROTEIN SUBUNIT ALPHA HOMOLOG"/>
    <property type="match status" value="1"/>
</dbReference>
<keyword evidence="3 5" id="KW-0342">GTP-binding</keyword>
<feature type="binding site" evidence="6">
    <location>
        <position position="230"/>
    </location>
    <ligand>
        <name>Mg(2+)</name>
        <dbReference type="ChEBI" id="CHEBI:18420"/>
    </ligand>
</feature>
<keyword evidence="2 5" id="KW-0547">Nucleotide-binding</keyword>
<dbReference type="PROSITE" id="PS51882">
    <property type="entry name" value="G_ALPHA"/>
    <property type="match status" value="1"/>
</dbReference>
<dbReference type="GO" id="GO:0005737">
    <property type="term" value="C:cytoplasm"/>
    <property type="evidence" value="ECO:0007669"/>
    <property type="project" value="TreeGrafter"/>
</dbReference>
<protein>
    <submittedName>
        <fullName evidence="8">P-loop containing nucleoside triphosphate hydrolase protein</fullName>
    </submittedName>
</protein>
<dbReference type="GO" id="GO:0001664">
    <property type="term" value="F:G protein-coupled receptor binding"/>
    <property type="evidence" value="ECO:0007669"/>
    <property type="project" value="TreeGrafter"/>
</dbReference>
<accession>A0A4Y7SXP6</accession>
<keyword evidence="6" id="KW-0460">Magnesium</keyword>
<feature type="binding site" evidence="5">
    <location>
        <begin position="322"/>
        <end position="325"/>
    </location>
    <ligand>
        <name>GTP</name>
        <dbReference type="ChEBI" id="CHEBI:37565"/>
    </ligand>
</feature>
<keyword evidence="4" id="KW-0807">Transducer</keyword>
<dbReference type="Gene3D" id="3.40.50.300">
    <property type="entry name" value="P-loop containing nucleotide triphosphate hydrolases"/>
    <property type="match status" value="2"/>
</dbReference>
<reference evidence="8 9" key="1">
    <citation type="journal article" date="2019" name="Nat. Ecol. Evol.">
        <title>Megaphylogeny resolves global patterns of mushroom evolution.</title>
        <authorList>
            <person name="Varga T."/>
            <person name="Krizsan K."/>
            <person name="Foldi C."/>
            <person name="Dima B."/>
            <person name="Sanchez-Garcia M."/>
            <person name="Sanchez-Ramirez S."/>
            <person name="Szollosi G.J."/>
            <person name="Szarkandi J.G."/>
            <person name="Papp V."/>
            <person name="Albert L."/>
            <person name="Andreopoulos W."/>
            <person name="Angelini C."/>
            <person name="Antonin V."/>
            <person name="Barry K.W."/>
            <person name="Bougher N.L."/>
            <person name="Buchanan P."/>
            <person name="Buyck B."/>
            <person name="Bense V."/>
            <person name="Catcheside P."/>
            <person name="Chovatia M."/>
            <person name="Cooper J."/>
            <person name="Damon W."/>
            <person name="Desjardin D."/>
            <person name="Finy P."/>
            <person name="Geml J."/>
            <person name="Haridas S."/>
            <person name="Hughes K."/>
            <person name="Justo A."/>
            <person name="Karasinski D."/>
            <person name="Kautmanova I."/>
            <person name="Kiss B."/>
            <person name="Kocsube S."/>
            <person name="Kotiranta H."/>
            <person name="LaButti K.M."/>
            <person name="Lechner B.E."/>
            <person name="Liimatainen K."/>
            <person name="Lipzen A."/>
            <person name="Lukacs Z."/>
            <person name="Mihaltcheva S."/>
            <person name="Morgado L.N."/>
            <person name="Niskanen T."/>
            <person name="Noordeloos M.E."/>
            <person name="Ohm R.A."/>
            <person name="Ortiz-Santana B."/>
            <person name="Ovrebo C."/>
            <person name="Racz N."/>
            <person name="Riley R."/>
            <person name="Savchenko A."/>
            <person name="Shiryaev A."/>
            <person name="Soop K."/>
            <person name="Spirin V."/>
            <person name="Szebenyi C."/>
            <person name="Tomsovsky M."/>
            <person name="Tulloss R.E."/>
            <person name="Uehling J."/>
            <person name="Grigoriev I.V."/>
            <person name="Vagvolgyi C."/>
            <person name="Papp T."/>
            <person name="Martin F.M."/>
            <person name="Miettinen O."/>
            <person name="Hibbett D.S."/>
            <person name="Nagy L.G."/>
        </authorList>
    </citation>
    <scope>NUCLEOTIDE SEQUENCE [LARGE SCALE GENOMIC DNA]</scope>
    <source>
        <strain evidence="8 9">FP101781</strain>
    </source>
</reference>
<dbReference type="AlphaFoldDB" id="A0A4Y7SXP6"/>
<dbReference type="Proteomes" id="UP000298030">
    <property type="component" value="Unassembled WGS sequence"/>
</dbReference>
<evidence type="ECO:0000256" key="4">
    <source>
        <dbReference type="ARBA" id="ARBA00023224"/>
    </source>
</evidence>
<dbReference type="GO" id="GO:0031683">
    <property type="term" value="F:G-protein beta/gamma-subunit complex binding"/>
    <property type="evidence" value="ECO:0007669"/>
    <property type="project" value="InterPro"/>
</dbReference>
<name>A0A4Y7SXP6_COPMI</name>
<dbReference type="GO" id="GO:0007188">
    <property type="term" value="P:adenylate cyclase-modulating G protein-coupled receptor signaling pathway"/>
    <property type="evidence" value="ECO:0007669"/>
    <property type="project" value="TreeGrafter"/>
</dbReference>
<dbReference type="SUPFAM" id="SSF52540">
    <property type="entry name" value="P-loop containing nucleoside triphosphate hydrolases"/>
    <property type="match status" value="1"/>
</dbReference>
<gene>
    <name evidence="8" type="ORF">FA13DRAFT_1756312</name>
</gene>
<feature type="binding site" evidence="5">
    <location>
        <position position="383"/>
    </location>
    <ligand>
        <name>GTP</name>
        <dbReference type="ChEBI" id="CHEBI:37565"/>
    </ligand>
</feature>
<feature type="compositionally biased region" description="Basic and acidic residues" evidence="7">
    <location>
        <begin position="1"/>
        <end position="13"/>
    </location>
</feature>
<sequence length="411" mass="47119">MKSKDKSSQKDDLSANPFLSKQWNGGVRPNETEEEAQLRARQLQEAHKISKQIDSNLHEARKAMEKRRKGVKILLLGQSESGKRAFSPKAFEGERQPFGRLSIQLNNYPRRSGIIVETLAQDWESNGALPLEHQQTLRLTDQRAKLRRLRLTLSPLFFIGIQHCKDNCREVCVRGTEWKGLLKRRPRASSVSDAPEYSLASRRRSQSVVNQEIDPTSVLCADIVRARIRTVGVEEHHFVFEKGAESNADVYITDVGGSRSQRATWVPYFDDVQAILFLAPLAFNQTLEEAVRVNRLEDSMMLWREICSSKLLAKANLILFFNKMDVLQATLAAGVEVRRYVPTYGDLPNDEQTVTKYFKEKFRTYHRRNSPQPRPFMCYETSAIDINSMAVLLIGVRESILRQHLREGDML</sequence>
<dbReference type="STRING" id="71717.A0A4Y7SXP6"/>
<keyword evidence="8" id="KW-0378">Hydrolase</keyword>
<evidence type="ECO:0000256" key="7">
    <source>
        <dbReference type="SAM" id="MobiDB-lite"/>
    </source>
</evidence>
<dbReference type="GO" id="GO:0005525">
    <property type="term" value="F:GTP binding"/>
    <property type="evidence" value="ECO:0007669"/>
    <property type="project" value="UniProtKB-KW"/>
</dbReference>
<dbReference type="FunFam" id="3.40.50.300:FF:000692">
    <property type="entry name" value="Guanine nucleotide-binding protein subunit alpha"/>
    <property type="match status" value="1"/>
</dbReference>
<evidence type="ECO:0000256" key="3">
    <source>
        <dbReference type="ARBA" id="ARBA00023134"/>
    </source>
</evidence>
<organism evidence="8 9">
    <name type="scientific">Coprinellus micaceus</name>
    <name type="common">Glistening ink-cap mushroom</name>
    <name type="synonym">Coprinus micaceus</name>
    <dbReference type="NCBI Taxonomy" id="71717"/>
    <lineage>
        <taxon>Eukaryota</taxon>
        <taxon>Fungi</taxon>
        <taxon>Dikarya</taxon>
        <taxon>Basidiomycota</taxon>
        <taxon>Agaricomycotina</taxon>
        <taxon>Agaricomycetes</taxon>
        <taxon>Agaricomycetidae</taxon>
        <taxon>Agaricales</taxon>
        <taxon>Agaricineae</taxon>
        <taxon>Psathyrellaceae</taxon>
        <taxon>Coprinellus</taxon>
    </lineage>
</organism>
<evidence type="ECO:0000313" key="8">
    <source>
        <dbReference type="EMBL" id="TEB26394.1"/>
    </source>
</evidence>
<keyword evidence="9" id="KW-1185">Reference proteome</keyword>
<evidence type="ECO:0000256" key="6">
    <source>
        <dbReference type="PIRSR" id="PIRSR601019-2"/>
    </source>
</evidence>
<evidence type="ECO:0000313" key="9">
    <source>
        <dbReference type="Proteomes" id="UP000298030"/>
    </source>
</evidence>
<proteinExistence type="predicted"/>
<evidence type="ECO:0000256" key="1">
    <source>
        <dbReference type="ARBA" id="ARBA00022723"/>
    </source>
</evidence>
<dbReference type="OrthoDB" id="5817230at2759"/>
<comment type="caution">
    <text evidence="8">The sequence shown here is derived from an EMBL/GenBank/DDBJ whole genome shotgun (WGS) entry which is preliminary data.</text>
</comment>
<evidence type="ECO:0000256" key="5">
    <source>
        <dbReference type="PIRSR" id="PIRSR601019-1"/>
    </source>
</evidence>
<dbReference type="GO" id="GO:0003924">
    <property type="term" value="F:GTPase activity"/>
    <property type="evidence" value="ECO:0007669"/>
    <property type="project" value="InterPro"/>
</dbReference>
<dbReference type="GO" id="GO:0005834">
    <property type="term" value="C:heterotrimeric G-protein complex"/>
    <property type="evidence" value="ECO:0007669"/>
    <property type="project" value="TreeGrafter"/>
</dbReference>
<dbReference type="InterPro" id="IPR001019">
    <property type="entry name" value="Gprotein_alpha_su"/>
</dbReference>
<dbReference type="InterPro" id="IPR027417">
    <property type="entry name" value="P-loop_NTPase"/>
</dbReference>
<dbReference type="SMART" id="SM00275">
    <property type="entry name" value="G_alpha"/>
    <property type="match status" value="1"/>
</dbReference>
<dbReference type="EMBL" id="QPFP01000048">
    <property type="protein sequence ID" value="TEB26394.1"/>
    <property type="molecule type" value="Genomic_DNA"/>
</dbReference>
<dbReference type="PANTHER" id="PTHR10218">
    <property type="entry name" value="GTP-BINDING PROTEIN ALPHA SUBUNIT"/>
    <property type="match status" value="1"/>
</dbReference>
<dbReference type="GO" id="GO:0046872">
    <property type="term" value="F:metal ion binding"/>
    <property type="evidence" value="ECO:0007669"/>
    <property type="project" value="UniProtKB-KW"/>
</dbReference>
<feature type="region of interest" description="Disordered" evidence="7">
    <location>
        <begin position="1"/>
        <end position="39"/>
    </location>
</feature>
<keyword evidence="1 6" id="KW-0479">Metal-binding</keyword>
<dbReference type="PRINTS" id="PR00318">
    <property type="entry name" value="GPROTEINA"/>
</dbReference>
<dbReference type="Pfam" id="PF00503">
    <property type="entry name" value="G-alpha"/>
    <property type="match status" value="1"/>
</dbReference>